<feature type="binding site" evidence="12">
    <location>
        <position position="394"/>
    </location>
    <ligand>
        <name>substrate</name>
    </ligand>
</feature>
<dbReference type="EC" id="3.6.1.29" evidence="3"/>
<evidence type="ECO:0000256" key="2">
    <source>
        <dbReference type="ARBA" id="ARBA00011881"/>
    </source>
</evidence>
<feature type="site" description="Important for induction of apoptosis" evidence="13">
    <location>
        <position position="481"/>
    </location>
</feature>
<dbReference type="FunFam" id="3.30.428.10:FF:000011">
    <property type="entry name" value="Fragile histidine triad"/>
    <property type="match status" value="1"/>
</dbReference>
<evidence type="ECO:0000313" key="18">
    <source>
        <dbReference type="Proteomes" id="UP000494165"/>
    </source>
</evidence>
<evidence type="ECO:0000256" key="3">
    <source>
        <dbReference type="ARBA" id="ARBA00012377"/>
    </source>
</evidence>
<dbReference type="PANTHER" id="PTHR23088">
    <property type="entry name" value="NITRILASE-RELATED"/>
    <property type="match status" value="1"/>
</dbReference>
<reference evidence="17 18" key="1">
    <citation type="submission" date="2020-04" db="EMBL/GenBank/DDBJ databases">
        <authorList>
            <person name="Alioto T."/>
            <person name="Alioto T."/>
            <person name="Gomez Garrido J."/>
        </authorList>
    </citation>
    <scope>NUCLEOTIDE SEQUENCE [LARGE SCALE GENOMIC DNA]</scope>
</reference>
<keyword evidence="4" id="KW-0547">Nucleotide-binding</keyword>
<dbReference type="AlphaFoldDB" id="A0A8S1CKS9"/>
<evidence type="ECO:0000256" key="1">
    <source>
        <dbReference type="ARBA" id="ARBA00001936"/>
    </source>
</evidence>
<dbReference type="InterPro" id="IPR003010">
    <property type="entry name" value="C-N_Hydrolase"/>
</dbReference>
<protein>
    <recommendedName>
        <fullName evidence="10">Nitrilase and fragile histidine triad fusion protein NitFhit</fullName>
        <ecNumber evidence="3">3.6.1.29</ecNumber>
    </recommendedName>
</protein>
<feature type="domain" description="HIT" evidence="16">
    <location>
        <begin position="369"/>
        <end position="476"/>
    </location>
</feature>
<evidence type="ECO:0000256" key="7">
    <source>
        <dbReference type="ARBA" id="ARBA00047780"/>
    </source>
</evidence>
<evidence type="ECO:0000256" key="13">
    <source>
        <dbReference type="PIRSR" id="PIRSR639383-3"/>
    </source>
</evidence>
<dbReference type="InterPro" id="IPR039383">
    <property type="entry name" value="FHIT"/>
</dbReference>
<keyword evidence="5" id="KW-0378">Hydrolase</keyword>
<organism evidence="17 18">
    <name type="scientific">Cloeon dipterum</name>
    <dbReference type="NCBI Taxonomy" id="197152"/>
    <lineage>
        <taxon>Eukaryota</taxon>
        <taxon>Metazoa</taxon>
        <taxon>Ecdysozoa</taxon>
        <taxon>Arthropoda</taxon>
        <taxon>Hexapoda</taxon>
        <taxon>Insecta</taxon>
        <taxon>Pterygota</taxon>
        <taxon>Palaeoptera</taxon>
        <taxon>Ephemeroptera</taxon>
        <taxon>Pisciforma</taxon>
        <taxon>Baetidae</taxon>
        <taxon>Cloeon</taxon>
    </lineage>
</organism>
<dbReference type="GO" id="GO:0000166">
    <property type="term" value="F:nucleotide binding"/>
    <property type="evidence" value="ECO:0007669"/>
    <property type="project" value="UniProtKB-KW"/>
</dbReference>
<dbReference type="InterPro" id="IPR036265">
    <property type="entry name" value="HIT-like_sf"/>
</dbReference>
<dbReference type="OrthoDB" id="680339at2759"/>
<dbReference type="GO" id="GO:0016811">
    <property type="term" value="F:hydrolase activity, acting on carbon-nitrogen (but not peptide) bonds, in linear amides"/>
    <property type="evidence" value="ECO:0007669"/>
    <property type="project" value="InterPro"/>
</dbReference>
<evidence type="ECO:0000256" key="8">
    <source>
        <dbReference type="ARBA" id="ARBA00057461"/>
    </source>
</evidence>
<sequence length="521" mass="58687">MYYLQAQWITGTGALQQQQRAFRLLFAARGRRLIFSWQPKQRLRLRPFLFALPVTRREDARRFYQIILLKLMSRPARILLSAVRKMSHKTRIAVCQINAKADKEENFNICKSLIEEAANAKAQMVFLPEACDYIAENKEETLKLSEPLNGTLIVQYQTLAQQLGIWLSLGGVHERTENDKMHVAHVILNSKGEVVSVYRKAHLFAFGALDESKYIVPGSKVEEPVATPVGKLGLLICYDLRFPEISLQLRSKGAEILTFPSAFTAATGQSHWESLLRARAIETQSYVVAAAQTGCHGGNRNSYGHAMVVDPWGAVVAQCSEGTGLALAQIDLESLKSIRTRMPVVEHRRPDLYPTDLRGPVHSPANEEIFTFGQVKVRGASVVAKTALTIAFTNKKCVVPGHMLLAPIRVAERINDLTPFEIADLFHLAQKIQHVMEKIHGSSSSTLAVQDGPEAGQTIKHVHVHVMPRKKDDFKWNDEVYRELEKHDKPQDTGRWRTEEEMADEAKSIRLVFRECGFFDS</sequence>
<dbReference type="CDD" id="cd07572">
    <property type="entry name" value="nit"/>
    <property type="match status" value="1"/>
</dbReference>
<feature type="short sequence motif" description="Histidine triad motif" evidence="14">
    <location>
        <begin position="461"/>
        <end position="465"/>
    </location>
</feature>
<accession>A0A8S1CKS9</accession>
<dbReference type="GO" id="GO:0047710">
    <property type="term" value="F:bis(5'-adenosyl)-triphosphatase activity"/>
    <property type="evidence" value="ECO:0007669"/>
    <property type="project" value="UniProtKB-EC"/>
</dbReference>
<dbReference type="PROSITE" id="PS00892">
    <property type="entry name" value="HIT_1"/>
    <property type="match status" value="1"/>
</dbReference>
<evidence type="ECO:0000256" key="11">
    <source>
        <dbReference type="PIRSR" id="PIRSR639383-1"/>
    </source>
</evidence>
<comment type="cofactor">
    <cofactor evidence="1">
        <name>Mn(2+)</name>
        <dbReference type="ChEBI" id="CHEBI:29035"/>
    </cofactor>
</comment>
<feature type="binding site" evidence="12">
    <location>
        <position position="465"/>
    </location>
    <ligand>
        <name>substrate</name>
    </ligand>
</feature>
<dbReference type="PANTHER" id="PTHR23088:SF27">
    <property type="entry name" value="DEAMINATED GLUTATHIONE AMIDASE"/>
    <property type="match status" value="1"/>
</dbReference>
<keyword evidence="6" id="KW-0511">Multifunctional enzyme</keyword>
<evidence type="ECO:0000256" key="6">
    <source>
        <dbReference type="ARBA" id="ARBA00023268"/>
    </source>
</evidence>
<dbReference type="SUPFAM" id="SSF56317">
    <property type="entry name" value="Carbon-nitrogen hydrolase"/>
    <property type="match status" value="1"/>
</dbReference>
<dbReference type="InterPro" id="IPR019808">
    <property type="entry name" value="Histidine_triad_CS"/>
</dbReference>
<feature type="domain" description="CN hydrolase" evidence="15">
    <location>
        <begin position="90"/>
        <end position="332"/>
    </location>
</feature>
<dbReference type="PROSITE" id="PS50263">
    <property type="entry name" value="CN_HYDROLASE"/>
    <property type="match status" value="1"/>
</dbReference>
<evidence type="ECO:0000256" key="5">
    <source>
        <dbReference type="ARBA" id="ARBA00022801"/>
    </source>
</evidence>
<evidence type="ECO:0000259" key="16">
    <source>
        <dbReference type="PROSITE" id="PS51084"/>
    </source>
</evidence>
<evidence type="ECO:0000256" key="10">
    <source>
        <dbReference type="ARBA" id="ARBA00069577"/>
    </source>
</evidence>
<dbReference type="InterPro" id="IPR001110">
    <property type="entry name" value="UPF0012_CS"/>
</dbReference>
<dbReference type="InterPro" id="IPR045254">
    <property type="entry name" value="Nit1/2_C-N_Hydrolase"/>
</dbReference>
<dbReference type="EMBL" id="CADEPI010000045">
    <property type="protein sequence ID" value="CAB3369500.1"/>
    <property type="molecule type" value="Genomic_DNA"/>
</dbReference>
<dbReference type="Gene3D" id="3.60.110.10">
    <property type="entry name" value="Carbon-nitrogen hydrolase"/>
    <property type="match status" value="1"/>
</dbReference>
<feature type="active site" description="Tele-AMP-histidine intermediate" evidence="11">
    <location>
        <position position="463"/>
    </location>
</feature>
<dbReference type="Pfam" id="PF01230">
    <property type="entry name" value="HIT"/>
    <property type="match status" value="1"/>
</dbReference>
<dbReference type="Proteomes" id="UP000494165">
    <property type="component" value="Unassembled WGS sequence"/>
</dbReference>
<dbReference type="FunFam" id="3.60.110.10:FF:000005">
    <property type="entry name" value="nitrilase homolog 1 isoform X1"/>
    <property type="match status" value="1"/>
</dbReference>
<dbReference type="InterPro" id="IPR036526">
    <property type="entry name" value="C-N_Hydrolase_sf"/>
</dbReference>
<gene>
    <name evidence="17" type="ORF">CLODIP_2_CD12281</name>
</gene>
<evidence type="ECO:0000256" key="4">
    <source>
        <dbReference type="ARBA" id="ARBA00022741"/>
    </source>
</evidence>
<name>A0A8S1CKS9_9INSE</name>
<keyword evidence="18" id="KW-1185">Reference proteome</keyword>
<comment type="catalytic activity">
    <reaction evidence="7">
        <text>P(1),P(3)-bis(5'-adenosyl) triphosphate + H2O = AMP + ADP + 2 H(+)</text>
        <dbReference type="Rhea" id="RHEA:13893"/>
        <dbReference type="ChEBI" id="CHEBI:15377"/>
        <dbReference type="ChEBI" id="CHEBI:15378"/>
        <dbReference type="ChEBI" id="CHEBI:58529"/>
        <dbReference type="ChEBI" id="CHEBI:456215"/>
        <dbReference type="ChEBI" id="CHEBI:456216"/>
        <dbReference type="EC" id="3.6.1.29"/>
    </reaction>
</comment>
<feature type="binding site" evidence="12">
    <location>
        <position position="450"/>
    </location>
    <ligand>
        <name>substrate</name>
    </ligand>
</feature>
<dbReference type="Gene3D" id="3.30.428.10">
    <property type="entry name" value="HIT-like"/>
    <property type="match status" value="1"/>
</dbReference>
<comment type="function">
    <text evidence="8">Cleaves A-5'-PPP-5'A to yield AMP and ADP.</text>
</comment>
<comment type="caution">
    <text evidence="17">The sequence shown here is derived from an EMBL/GenBank/DDBJ whole genome shotgun (WGS) entry which is preliminary data.</text>
</comment>
<dbReference type="CDD" id="cd01275">
    <property type="entry name" value="FHIT"/>
    <property type="match status" value="1"/>
</dbReference>
<evidence type="ECO:0000259" key="15">
    <source>
        <dbReference type="PROSITE" id="PS50263"/>
    </source>
</evidence>
<proteinExistence type="inferred from homology"/>
<evidence type="ECO:0000256" key="12">
    <source>
        <dbReference type="PIRSR" id="PIRSR639383-2"/>
    </source>
</evidence>
<dbReference type="PROSITE" id="PS51084">
    <property type="entry name" value="HIT_2"/>
    <property type="match status" value="1"/>
</dbReference>
<evidence type="ECO:0000313" key="17">
    <source>
        <dbReference type="EMBL" id="CAB3369500.1"/>
    </source>
</evidence>
<dbReference type="InterPro" id="IPR011146">
    <property type="entry name" value="HIT-like"/>
</dbReference>
<dbReference type="Pfam" id="PF00795">
    <property type="entry name" value="CN_hydrolase"/>
    <property type="match status" value="1"/>
</dbReference>
<comment type="similarity">
    <text evidence="9">In the N-terminal section; belongs to the UPF0012 family.</text>
</comment>
<evidence type="ECO:0000256" key="9">
    <source>
        <dbReference type="ARBA" id="ARBA00061127"/>
    </source>
</evidence>
<dbReference type="PROSITE" id="PS01227">
    <property type="entry name" value="UPF0012"/>
    <property type="match status" value="1"/>
</dbReference>
<comment type="subunit">
    <text evidence="2">Homotetramer.</text>
</comment>
<dbReference type="SUPFAM" id="SSF54197">
    <property type="entry name" value="HIT-like"/>
    <property type="match status" value="1"/>
</dbReference>
<evidence type="ECO:0000256" key="14">
    <source>
        <dbReference type="PROSITE-ProRule" id="PRU00464"/>
    </source>
</evidence>